<dbReference type="InterPro" id="IPR001753">
    <property type="entry name" value="Enoyl-CoA_hydra/iso"/>
</dbReference>
<keyword evidence="10" id="KW-0576">Peroxisome</keyword>
<keyword evidence="5" id="KW-0276">Fatty acid metabolism</keyword>
<dbReference type="Pfam" id="PF02737">
    <property type="entry name" value="3HCDH_N"/>
    <property type="match status" value="1"/>
</dbReference>
<dbReference type="CDD" id="cd06558">
    <property type="entry name" value="crotonase-like"/>
    <property type="match status" value="1"/>
</dbReference>
<evidence type="ECO:0000256" key="6">
    <source>
        <dbReference type="ARBA" id="ARBA00022963"/>
    </source>
</evidence>
<evidence type="ECO:0000256" key="10">
    <source>
        <dbReference type="ARBA" id="ARBA00023140"/>
    </source>
</evidence>
<comment type="pathway">
    <text evidence="2">Lipid metabolism; fatty acid beta-oxidation.</text>
</comment>
<dbReference type="RefSeq" id="WP_318649239.1">
    <property type="nucleotide sequence ID" value="NZ_CP137852.1"/>
</dbReference>
<dbReference type="Proteomes" id="UP001305521">
    <property type="component" value="Chromosome"/>
</dbReference>
<evidence type="ECO:0000259" key="17">
    <source>
        <dbReference type="Pfam" id="PF02737"/>
    </source>
</evidence>
<keyword evidence="9" id="KW-0443">Lipid metabolism</keyword>
<evidence type="ECO:0000256" key="12">
    <source>
        <dbReference type="ARBA" id="ARBA00023239"/>
    </source>
</evidence>
<evidence type="ECO:0000256" key="5">
    <source>
        <dbReference type="ARBA" id="ARBA00022832"/>
    </source>
</evidence>
<comment type="catalytic activity">
    <reaction evidence="14">
        <text>a (3S)-3-hydroxyacyl-CoA + NAD(+) = a 3-oxoacyl-CoA + NADH + H(+)</text>
        <dbReference type="Rhea" id="RHEA:22432"/>
        <dbReference type="ChEBI" id="CHEBI:15378"/>
        <dbReference type="ChEBI" id="CHEBI:57318"/>
        <dbReference type="ChEBI" id="CHEBI:57540"/>
        <dbReference type="ChEBI" id="CHEBI:57945"/>
        <dbReference type="ChEBI" id="CHEBI:90726"/>
        <dbReference type="EC" id="1.1.1.35"/>
    </reaction>
</comment>
<dbReference type="Pfam" id="PF00378">
    <property type="entry name" value="ECH_1"/>
    <property type="match status" value="1"/>
</dbReference>
<feature type="domain" description="3-hydroxyacyl-CoA dehydrogenase NAD binding" evidence="17">
    <location>
        <begin position="296"/>
        <end position="473"/>
    </location>
</feature>
<reference evidence="18 19" key="1">
    <citation type="submission" date="2023-11" db="EMBL/GenBank/DDBJ databases">
        <title>Arctic aerobic anoxygenic photoheterotroph Sediminicoccus rosea KRV36 adapts its photosynthesis to long days of polar summer.</title>
        <authorList>
            <person name="Tomasch J."/>
            <person name="Kopejtka K."/>
            <person name="Bily T."/>
            <person name="Gardiner A.T."/>
            <person name="Gardian Z."/>
            <person name="Shivaramu S."/>
            <person name="Koblizek M."/>
            <person name="Engelhardt F."/>
            <person name="Kaftan D."/>
        </authorList>
    </citation>
    <scope>NUCLEOTIDE SEQUENCE [LARGE SCALE GENOMIC DNA]</scope>
    <source>
        <strain evidence="18 19">R-30</strain>
    </source>
</reference>
<evidence type="ECO:0000256" key="4">
    <source>
        <dbReference type="ARBA" id="ARBA00011245"/>
    </source>
</evidence>
<evidence type="ECO:0000256" key="15">
    <source>
        <dbReference type="RuleBase" id="RU003707"/>
    </source>
</evidence>
<evidence type="ECO:0000313" key="19">
    <source>
        <dbReference type="Proteomes" id="UP001305521"/>
    </source>
</evidence>
<comment type="similarity">
    <text evidence="3">In the N-terminal section; belongs to the enoyl-CoA hydratase/isomerase family.</text>
</comment>
<evidence type="ECO:0000256" key="13">
    <source>
        <dbReference type="ARBA" id="ARBA00023268"/>
    </source>
</evidence>
<evidence type="ECO:0000256" key="3">
    <source>
        <dbReference type="ARBA" id="ARBA00008750"/>
    </source>
</evidence>
<keyword evidence="7" id="KW-0560">Oxidoreductase</keyword>
<dbReference type="EMBL" id="CP137852">
    <property type="protein sequence ID" value="WPB85273.1"/>
    <property type="molecule type" value="Genomic_DNA"/>
</dbReference>
<evidence type="ECO:0000259" key="16">
    <source>
        <dbReference type="Pfam" id="PF00725"/>
    </source>
</evidence>
<evidence type="ECO:0000256" key="14">
    <source>
        <dbReference type="ARBA" id="ARBA00049556"/>
    </source>
</evidence>
<keyword evidence="6" id="KW-0442">Lipid degradation</keyword>
<protein>
    <submittedName>
        <fullName evidence="18">3-hydroxyacyl-CoA dehydrogenase NAD-binding domain-containing protein</fullName>
    </submittedName>
</protein>
<dbReference type="SUPFAM" id="SSF51735">
    <property type="entry name" value="NAD(P)-binding Rossmann-fold domains"/>
    <property type="match status" value="1"/>
</dbReference>
<dbReference type="PROSITE" id="PS00166">
    <property type="entry name" value="ENOYL_COA_HYDRATASE"/>
    <property type="match status" value="1"/>
</dbReference>
<dbReference type="SUPFAM" id="SSF48179">
    <property type="entry name" value="6-phosphogluconate dehydrogenase C-terminal domain-like"/>
    <property type="match status" value="2"/>
</dbReference>
<dbReference type="Pfam" id="PF00725">
    <property type="entry name" value="3HCDH"/>
    <property type="match status" value="2"/>
</dbReference>
<evidence type="ECO:0000256" key="1">
    <source>
        <dbReference type="ARBA" id="ARBA00004275"/>
    </source>
</evidence>
<proteinExistence type="inferred from homology"/>
<evidence type="ECO:0000313" key="18">
    <source>
        <dbReference type="EMBL" id="WPB85273.1"/>
    </source>
</evidence>
<dbReference type="Gene3D" id="1.10.1040.50">
    <property type="match status" value="1"/>
</dbReference>
<keyword evidence="11" id="KW-0413">Isomerase</keyword>
<feature type="domain" description="3-hydroxyacyl-CoA dehydrogenase C-terminal" evidence="16">
    <location>
        <begin position="597"/>
        <end position="682"/>
    </location>
</feature>
<comment type="similarity">
    <text evidence="15">Belongs to the enoyl-CoA hydratase/isomerase family.</text>
</comment>
<evidence type="ECO:0000256" key="7">
    <source>
        <dbReference type="ARBA" id="ARBA00023002"/>
    </source>
</evidence>
<dbReference type="InterPro" id="IPR006176">
    <property type="entry name" value="3-OHacyl-CoA_DH_NAD-bd"/>
</dbReference>
<name>A0ABZ0PHR4_9PROT</name>
<comment type="subcellular location">
    <subcellularLocation>
        <location evidence="1">Peroxisome</location>
    </subcellularLocation>
</comment>
<evidence type="ECO:0000256" key="11">
    <source>
        <dbReference type="ARBA" id="ARBA00023235"/>
    </source>
</evidence>
<sequence length="694" mass="73914">MAEERFVEHDRDGDIHILRIANPPVNTLRTGVRAGLHAGIAAAVKEGARAIVLIGEGRMFCAGAEMTEFNKPRQPPSLPEVFDAIENCKVPVVAAIHGSALGGGLELALACHARVAVATAQVGLPEVKRGFVPGAGGTQRLPRLIGPEAALKIVVTGEPISATEAAKLGVINAVVDAPLEASAVAWARAHAGDSFVLARKREDKIKGADLAAFDAAAAALLKRTRGQESPKGCVTAVRASITHSFEDGLNIEREQFQKLVAGEQSFALRHIFFGEREAVRVPGLPEDVQGTPVKNAVVIGGGTMGGGIAMNFANVGIPVTIVETSQEALDKGLARCEANWQRSVTSGRMSQAEYEKRRSFLKGSTSLDVVKDADIVIEAIFENMEAKKELFAKLDKLARPGVVLASNTSTLSIDEIASATSRPEWVIGMHFFSPANVMRLLENVRGAKTNNIAIATATEVGKRIGKLPVLVGNCDGFVGNRMTGKRTPQVEKLLLEGCLPQDIDRVMETYGMAMGPCATGDLAGLDIGAAVRKARGTVAPIADAVVARGRFGQKTGKGWYMYDEKRNRLVDPEVEAIILDVAEKMQVRRRKIEDAEILERLLLPMVNEGARILEEGVASRAIDIDVIFCNGFGWPAWRGGPMFWADRMGLKNVRDKLAHYAAATNDPNLKPAALIEQLAASGGSFAAGGAKSAA</sequence>
<organism evidence="18 19">
    <name type="scientific">Sediminicoccus rosea</name>
    <dbReference type="NCBI Taxonomy" id="1225128"/>
    <lineage>
        <taxon>Bacteria</taxon>
        <taxon>Pseudomonadati</taxon>
        <taxon>Pseudomonadota</taxon>
        <taxon>Alphaproteobacteria</taxon>
        <taxon>Acetobacterales</taxon>
        <taxon>Roseomonadaceae</taxon>
        <taxon>Sediminicoccus</taxon>
    </lineage>
</organism>
<dbReference type="InterPro" id="IPR029045">
    <property type="entry name" value="ClpP/crotonase-like_dom_sf"/>
</dbReference>
<accession>A0ABZ0PHR4</accession>
<dbReference type="PANTHER" id="PTHR23309:SF49">
    <property type="entry name" value="PEROXISOMAL BIFUNCTIONAL ENZYME"/>
    <property type="match status" value="1"/>
</dbReference>
<dbReference type="Gene3D" id="3.90.226.10">
    <property type="entry name" value="2-enoyl-CoA Hydratase, Chain A, domain 1"/>
    <property type="match status" value="1"/>
</dbReference>
<dbReference type="Gene3D" id="3.40.50.720">
    <property type="entry name" value="NAD(P)-binding Rossmann-like Domain"/>
    <property type="match status" value="1"/>
</dbReference>
<keyword evidence="12" id="KW-0456">Lyase</keyword>
<feature type="domain" description="3-hydroxyacyl-CoA dehydrogenase C-terminal" evidence="16">
    <location>
        <begin position="476"/>
        <end position="562"/>
    </location>
</feature>
<dbReference type="PANTHER" id="PTHR23309">
    <property type="entry name" value="3-HYDROXYACYL-COA DEHYROGENASE"/>
    <property type="match status" value="1"/>
</dbReference>
<gene>
    <name evidence="18" type="ORF">R9Z33_00015</name>
</gene>
<dbReference type="SUPFAM" id="SSF52096">
    <property type="entry name" value="ClpP/crotonase"/>
    <property type="match status" value="1"/>
</dbReference>
<keyword evidence="19" id="KW-1185">Reference proteome</keyword>
<dbReference type="InterPro" id="IPR008927">
    <property type="entry name" value="6-PGluconate_DH-like_C_sf"/>
</dbReference>
<dbReference type="InterPro" id="IPR036291">
    <property type="entry name" value="NAD(P)-bd_dom_sf"/>
</dbReference>
<dbReference type="InterPro" id="IPR006108">
    <property type="entry name" value="3HC_DH_C"/>
</dbReference>
<evidence type="ECO:0000256" key="2">
    <source>
        <dbReference type="ARBA" id="ARBA00005005"/>
    </source>
</evidence>
<comment type="subunit">
    <text evidence="4">Monomer.</text>
</comment>
<keyword evidence="13" id="KW-0511">Multifunctional enzyme</keyword>
<dbReference type="InterPro" id="IPR018376">
    <property type="entry name" value="Enoyl-CoA_hyd/isom_CS"/>
</dbReference>
<evidence type="ECO:0000256" key="9">
    <source>
        <dbReference type="ARBA" id="ARBA00023098"/>
    </source>
</evidence>
<keyword evidence="8" id="KW-0520">NAD</keyword>
<evidence type="ECO:0000256" key="8">
    <source>
        <dbReference type="ARBA" id="ARBA00023027"/>
    </source>
</evidence>